<feature type="chain" id="PRO_5020329657" evidence="9">
    <location>
        <begin position="19"/>
        <end position="415"/>
    </location>
</feature>
<feature type="binding site" evidence="8">
    <location>
        <position position="383"/>
    </location>
    <ligand>
        <name>Zn(2+)</name>
        <dbReference type="ChEBI" id="CHEBI:29105"/>
        <note>catalytic</note>
    </ligand>
</feature>
<sequence length="415" mass="47132">MRLIWIFLRLPLIGATIAVISTPPKSAELVRLRSLESIDRKQIFTSTSRNSTGFPRLPTNVVPNYYVLHLDVALKSFSYTGIVTINVDVLEKTKTIKLHSKDTEMVWVTVADGGGLMDSAYYRRGPVLVIVTKKPLMKGPATIQMKFRGKISRTELTGFYASSYNNYYEVNRDGSEFVALTQFEPTGARTTFPCFDEPGLKARFDLKINVDSDYPVDILSNMPSWYDQNSTTVDKTFRRTKWFQPTPVMSTYLLAFAIGRFECLKSHSSDGTPVRVCTRPGESSKARLSLDATVAAFDYFTDLFGVENGIRKVDVLAVPRFSAGAMENWGLITGRQSIFAPYLDHLDTYKKHLLINIVAHEVVHFWFGNLVTMKWWEQLWIKEATSSYFETPFAMNFVPEEDQKRFTSDSVLNEG</sequence>
<evidence type="ECO:0000256" key="9">
    <source>
        <dbReference type="SAM" id="SignalP"/>
    </source>
</evidence>
<feature type="domain" description="Peptidase M1 membrane alanine aminopeptidase" evidence="10">
    <location>
        <begin position="289"/>
        <end position="402"/>
    </location>
</feature>
<evidence type="ECO:0000256" key="1">
    <source>
        <dbReference type="ARBA" id="ARBA00010136"/>
    </source>
</evidence>
<reference evidence="12 13" key="1">
    <citation type="journal article" date="2015" name="Genome Biol.">
        <title>Comparative genomics of Steinernema reveals deeply conserved gene regulatory networks.</title>
        <authorList>
            <person name="Dillman A.R."/>
            <person name="Macchietto M."/>
            <person name="Porter C.F."/>
            <person name="Rogers A."/>
            <person name="Williams B."/>
            <person name="Antoshechkin I."/>
            <person name="Lee M.M."/>
            <person name="Goodwin Z."/>
            <person name="Lu X."/>
            <person name="Lewis E.E."/>
            <person name="Goodrich-Blair H."/>
            <person name="Stock S.P."/>
            <person name="Adams B.J."/>
            <person name="Sternberg P.W."/>
            <person name="Mortazavi A."/>
        </authorList>
    </citation>
    <scope>NUCLEOTIDE SEQUENCE [LARGE SCALE GENOMIC DNA]</scope>
    <source>
        <strain evidence="12 13">ALL</strain>
    </source>
</reference>
<dbReference type="GO" id="GO:0070006">
    <property type="term" value="F:metalloaminopeptidase activity"/>
    <property type="evidence" value="ECO:0007669"/>
    <property type="project" value="TreeGrafter"/>
</dbReference>
<dbReference type="CDD" id="cd09601">
    <property type="entry name" value="M1_APN-Q_like"/>
    <property type="match status" value="1"/>
</dbReference>
<dbReference type="SUPFAM" id="SSF63737">
    <property type="entry name" value="Leukotriene A4 hydrolase N-terminal domain"/>
    <property type="match status" value="1"/>
</dbReference>
<evidence type="ECO:0000256" key="5">
    <source>
        <dbReference type="ARBA" id="ARBA00022833"/>
    </source>
</evidence>
<gene>
    <name evidence="12" type="ORF">L596_001538</name>
</gene>
<keyword evidence="6" id="KW-0482">Metalloprotease</keyword>
<comment type="caution">
    <text evidence="12">The sequence shown here is derived from an EMBL/GenBank/DDBJ whole genome shotgun (WGS) entry which is preliminary data.</text>
</comment>
<accession>A0A4U8UP41</accession>
<dbReference type="InterPro" id="IPR001930">
    <property type="entry name" value="Peptidase_M1"/>
</dbReference>
<feature type="signal peptide" evidence="9">
    <location>
        <begin position="1"/>
        <end position="18"/>
    </location>
</feature>
<dbReference type="STRING" id="34508.A0A4U8UP41"/>
<dbReference type="SUPFAM" id="SSF55486">
    <property type="entry name" value="Metalloproteases ('zincins'), catalytic domain"/>
    <property type="match status" value="1"/>
</dbReference>
<evidence type="ECO:0000313" key="12">
    <source>
        <dbReference type="EMBL" id="TMS33847.1"/>
    </source>
</evidence>
<dbReference type="GO" id="GO:0016020">
    <property type="term" value="C:membrane"/>
    <property type="evidence" value="ECO:0007669"/>
    <property type="project" value="TreeGrafter"/>
</dbReference>
<feature type="active site" description="Proton acceptor" evidence="7">
    <location>
        <position position="361"/>
    </location>
</feature>
<comment type="cofactor">
    <cofactor evidence="8">
        <name>Zn(2+)</name>
        <dbReference type="ChEBI" id="CHEBI:29105"/>
    </cofactor>
    <text evidence="8">Binds 1 zinc ion per subunit.</text>
</comment>
<reference evidence="12 13" key="2">
    <citation type="journal article" date="2019" name="G3 (Bethesda)">
        <title>Hybrid Assembly of the Genome of the Entomopathogenic Nematode Steinernema carpocapsae Identifies the X-Chromosome.</title>
        <authorList>
            <person name="Serra L."/>
            <person name="Macchietto M."/>
            <person name="Macias-Munoz A."/>
            <person name="McGill C.J."/>
            <person name="Rodriguez I.M."/>
            <person name="Rodriguez B."/>
            <person name="Murad R."/>
            <person name="Mortazavi A."/>
        </authorList>
    </citation>
    <scope>NUCLEOTIDE SEQUENCE [LARGE SCALE GENOMIC DNA]</scope>
    <source>
        <strain evidence="12 13">ALL</strain>
    </source>
</reference>
<dbReference type="Gene3D" id="2.60.40.1730">
    <property type="entry name" value="tricorn interacting facor f3 domain"/>
    <property type="match status" value="1"/>
</dbReference>
<evidence type="ECO:0000259" key="11">
    <source>
        <dbReference type="Pfam" id="PF17900"/>
    </source>
</evidence>
<evidence type="ECO:0000256" key="3">
    <source>
        <dbReference type="ARBA" id="ARBA00022723"/>
    </source>
</evidence>
<organism evidence="12 13">
    <name type="scientific">Steinernema carpocapsae</name>
    <name type="common">Entomopathogenic nematode</name>
    <dbReference type="NCBI Taxonomy" id="34508"/>
    <lineage>
        <taxon>Eukaryota</taxon>
        <taxon>Metazoa</taxon>
        <taxon>Ecdysozoa</taxon>
        <taxon>Nematoda</taxon>
        <taxon>Chromadorea</taxon>
        <taxon>Rhabditida</taxon>
        <taxon>Tylenchina</taxon>
        <taxon>Panagrolaimomorpha</taxon>
        <taxon>Strongyloidoidea</taxon>
        <taxon>Steinernematidae</taxon>
        <taxon>Steinernema</taxon>
    </lineage>
</organism>
<dbReference type="InterPro" id="IPR034016">
    <property type="entry name" value="M1_APN-typ"/>
</dbReference>
<keyword evidence="9" id="KW-0732">Signal</keyword>
<evidence type="ECO:0000313" key="13">
    <source>
        <dbReference type="Proteomes" id="UP000298663"/>
    </source>
</evidence>
<evidence type="ECO:0000256" key="6">
    <source>
        <dbReference type="ARBA" id="ARBA00023049"/>
    </source>
</evidence>
<dbReference type="InterPro" id="IPR014782">
    <property type="entry name" value="Peptidase_M1_dom"/>
</dbReference>
<proteinExistence type="inferred from homology"/>
<dbReference type="GO" id="GO:0042277">
    <property type="term" value="F:peptide binding"/>
    <property type="evidence" value="ECO:0007669"/>
    <property type="project" value="TreeGrafter"/>
</dbReference>
<dbReference type="PRINTS" id="PR00756">
    <property type="entry name" value="ALADIPTASE"/>
</dbReference>
<dbReference type="Pfam" id="PF01433">
    <property type="entry name" value="Peptidase_M1"/>
    <property type="match status" value="1"/>
</dbReference>
<dbReference type="Proteomes" id="UP000298663">
    <property type="component" value="Chromosome X"/>
</dbReference>
<keyword evidence="3 8" id="KW-0479">Metal-binding</keyword>
<feature type="binding site" evidence="8">
    <location>
        <position position="360"/>
    </location>
    <ligand>
        <name>Zn(2+)</name>
        <dbReference type="ChEBI" id="CHEBI:29105"/>
        <note>catalytic</note>
    </ligand>
</feature>
<dbReference type="GO" id="GO:0043171">
    <property type="term" value="P:peptide catabolic process"/>
    <property type="evidence" value="ECO:0007669"/>
    <property type="project" value="TreeGrafter"/>
</dbReference>
<dbReference type="AlphaFoldDB" id="A0A4U8UP41"/>
<evidence type="ECO:0000259" key="10">
    <source>
        <dbReference type="Pfam" id="PF01433"/>
    </source>
</evidence>
<dbReference type="GO" id="GO:0005615">
    <property type="term" value="C:extracellular space"/>
    <property type="evidence" value="ECO:0007669"/>
    <property type="project" value="TreeGrafter"/>
</dbReference>
<feature type="binding site" evidence="8">
    <location>
        <position position="364"/>
    </location>
    <ligand>
        <name>Zn(2+)</name>
        <dbReference type="ChEBI" id="CHEBI:29105"/>
        <note>catalytic</note>
    </ligand>
</feature>
<evidence type="ECO:0000256" key="7">
    <source>
        <dbReference type="PIRSR" id="PIRSR634016-1"/>
    </source>
</evidence>
<dbReference type="PANTHER" id="PTHR11533">
    <property type="entry name" value="PROTEASE M1 ZINC METALLOPROTEASE"/>
    <property type="match status" value="1"/>
</dbReference>
<evidence type="ECO:0000256" key="4">
    <source>
        <dbReference type="ARBA" id="ARBA00022801"/>
    </source>
</evidence>
<dbReference type="GO" id="GO:0006508">
    <property type="term" value="P:proteolysis"/>
    <property type="evidence" value="ECO:0007669"/>
    <property type="project" value="UniProtKB-KW"/>
</dbReference>
<dbReference type="InterPro" id="IPR027268">
    <property type="entry name" value="Peptidase_M4/M1_CTD_sf"/>
</dbReference>
<dbReference type="InterPro" id="IPR050344">
    <property type="entry name" value="Peptidase_M1_aminopeptidases"/>
</dbReference>
<feature type="domain" description="Aminopeptidase N-like N-terminal" evidence="11">
    <location>
        <begin position="62"/>
        <end position="253"/>
    </location>
</feature>
<dbReference type="EMBL" id="CM016762">
    <property type="protein sequence ID" value="TMS33847.1"/>
    <property type="molecule type" value="Genomic_DNA"/>
</dbReference>
<keyword evidence="5 8" id="KW-0862">Zinc</keyword>
<keyword evidence="13" id="KW-1185">Reference proteome</keyword>
<evidence type="ECO:0000256" key="2">
    <source>
        <dbReference type="ARBA" id="ARBA00022670"/>
    </source>
</evidence>
<dbReference type="InterPro" id="IPR045357">
    <property type="entry name" value="Aminopeptidase_N-like_N"/>
</dbReference>
<dbReference type="EMBL" id="AZBU02000001">
    <property type="protein sequence ID" value="TMS33847.1"/>
    <property type="molecule type" value="Genomic_DNA"/>
</dbReference>
<dbReference type="Gene3D" id="1.10.390.10">
    <property type="entry name" value="Neutral Protease Domain 2"/>
    <property type="match status" value="1"/>
</dbReference>
<dbReference type="GO" id="GO:0008270">
    <property type="term" value="F:zinc ion binding"/>
    <property type="evidence" value="ECO:0007669"/>
    <property type="project" value="InterPro"/>
</dbReference>
<protein>
    <submittedName>
        <fullName evidence="12">Uncharacterized protein</fullName>
    </submittedName>
</protein>
<dbReference type="PANTHER" id="PTHR11533:SF299">
    <property type="entry name" value="AMINOPEPTIDASE"/>
    <property type="match status" value="1"/>
</dbReference>
<dbReference type="GO" id="GO:0005737">
    <property type="term" value="C:cytoplasm"/>
    <property type="evidence" value="ECO:0007669"/>
    <property type="project" value="TreeGrafter"/>
</dbReference>
<name>A0A4U8UP41_STECR</name>
<keyword evidence="4" id="KW-0378">Hydrolase</keyword>
<comment type="similarity">
    <text evidence="1">Belongs to the peptidase M1 family.</text>
</comment>
<evidence type="ECO:0000256" key="8">
    <source>
        <dbReference type="PIRSR" id="PIRSR634016-3"/>
    </source>
</evidence>
<keyword evidence="2" id="KW-0645">Protease</keyword>
<dbReference type="OrthoDB" id="5834318at2759"/>
<dbReference type="InterPro" id="IPR042097">
    <property type="entry name" value="Aminopeptidase_N-like_N_sf"/>
</dbReference>
<dbReference type="Pfam" id="PF17900">
    <property type="entry name" value="Peptidase_M1_N"/>
    <property type="match status" value="1"/>
</dbReference>